<dbReference type="EMBL" id="JAZDUA010000078">
    <property type="protein sequence ID" value="KAK7869213.1"/>
    <property type="molecule type" value="Genomic_DNA"/>
</dbReference>
<evidence type="ECO:0000259" key="1">
    <source>
        <dbReference type="SMART" id="SM00587"/>
    </source>
</evidence>
<accession>A0AAN9VS59</accession>
<dbReference type="PANTHER" id="PTHR11012">
    <property type="entry name" value="PROTEIN KINASE-LIKE DOMAIN-CONTAINING"/>
    <property type="match status" value="1"/>
</dbReference>
<dbReference type="InterPro" id="IPR004119">
    <property type="entry name" value="EcKL"/>
</dbReference>
<dbReference type="Proteomes" id="UP001378592">
    <property type="component" value="Unassembled WGS sequence"/>
</dbReference>
<sequence length="408" mass="46001">MVVEDQNTNPDAEFKAPEWINTTLIQKALKKSEEHLKVQDISVKMATTPGENFSSSIYRVTVELSNGESRSFVVKGPPPGQTLREATLELDIFRREGFLLSDVIPQIEAMLEEAAPGQFPPLAARCPLYDREYLVMQDLATAGFKMADRKRGLDLKHGLLALRSLARYHAGTHAVLRRKPEIADRLPSMWLKPHPATTAFVEGGVQMAADACRLWPGYEEYATLLDEFKTIAMETFLEVYTPKPDEFTVIVHSDFWVNNMMFRYDEDNPEPKGHRMVDFQGSTVGSPTLDLLYFLSTSVTEEVSADNEDLLIREYHRTLDETLRLLKLEAPPLPELLRALSAHGPFALMGCLTVIPLVRAQRAADLEAGVAGDASALAYLYEDAAVRRWLQRLLPEYKRRGWLPRPDA</sequence>
<dbReference type="PANTHER" id="PTHR11012:SF56">
    <property type="entry name" value="CHK KINASE-LIKE DOMAIN-CONTAINING PROTEIN-RELATED"/>
    <property type="match status" value="1"/>
</dbReference>
<keyword evidence="3" id="KW-1185">Reference proteome</keyword>
<evidence type="ECO:0000313" key="2">
    <source>
        <dbReference type="EMBL" id="KAK7869213.1"/>
    </source>
</evidence>
<protein>
    <recommendedName>
        <fullName evidence="1">CHK kinase-like domain-containing protein</fullName>
    </recommendedName>
</protein>
<dbReference type="SUPFAM" id="SSF56112">
    <property type="entry name" value="Protein kinase-like (PK-like)"/>
    <property type="match status" value="1"/>
</dbReference>
<comment type="caution">
    <text evidence="2">The sequence shown here is derived from an EMBL/GenBank/DDBJ whole genome shotgun (WGS) entry which is preliminary data.</text>
</comment>
<dbReference type="SMART" id="SM00587">
    <property type="entry name" value="CHK"/>
    <property type="match status" value="1"/>
</dbReference>
<organism evidence="2 3">
    <name type="scientific">Gryllus longicercus</name>
    <dbReference type="NCBI Taxonomy" id="2509291"/>
    <lineage>
        <taxon>Eukaryota</taxon>
        <taxon>Metazoa</taxon>
        <taxon>Ecdysozoa</taxon>
        <taxon>Arthropoda</taxon>
        <taxon>Hexapoda</taxon>
        <taxon>Insecta</taxon>
        <taxon>Pterygota</taxon>
        <taxon>Neoptera</taxon>
        <taxon>Polyneoptera</taxon>
        <taxon>Orthoptera</taxon>
        <taxon>Ensifera</taxon>
        <taxon>Gryllidea</taxon>
        <taxon>Grylloidea</taxon>
        <taxon>Gryllidae</taxon>
        <taxon>Gryllinae</taxon>
        <taxon>Gryllus</taxon>
    </lineage>
</organism>
<gene>
    <name evidence="2" type="ORF">R5R35_001155</name>
</gene>
<name>A0AAN9VS59_9ORTH</name>
<reference evidence="2 3" key="1">
    <citation type="submission" date="2024-03" db="EMBL/GenBank/DDBJ databases">
        <title>The genome assembly and annotation of the cricket Gryllus longicercus Weissman &amp; Gray.</title>
        <authorList>
            <person name="Szrajer S."/>
            <person name="Gray D."/>
            <person name="Ylla G."/>
        </authorList>
    </citation>
    <scope>NUCLEOTIDE SEQUENCE [LARGE SCALE GENOMIC DNA]</scope>
    <source>
        <strain evidence="2">DAG 2021-001</strain>
        <tissue evidence="2">Whole body minus gut</tissue>
    </source>
</reference>
<dbReference type="InterPro" id="IPR011009">
    <property type="entry name" value="Kinase-like_dom_sf"/>
</dbReference>
<dbReference type="Pfam" id="PF02958">
    <property type="entry name" value="EcKL"/>
    <property type="match status" value="1"/>
</dbReference>
<proteinExistence type="predicted"/>
<feature type="domain" description="CHK kinase-like" evidence="1">
    <location>
        <begin position="134"/>
        <end position="325"/>
    </location>
</feature>
<dbReference type="AlphaFoldDB" id="A0AAN9VS59"/>
<dbReference type="InterPro" id="IPR015897">
    <property type="entry name" value="CHK_kinase-like"/>
</dbReference>
<dbReference type="Gene3D" id="3.90.1200.10">
    <property type="match status" value="1"/>
</dbReference>
<evidence type="ECO:0000313" key="3">
    <source>
        <dbReference type="Proteomes" id="UP001378592"/>
    </source>
</evidence>